<dbReference type="EMBL" id="ASWO01000001">
    <property type="protein sequence ID" value="EOT87361.1"/>
    <property type="molecule type" value="Genomic_DNA"/>
</dbReference>
<keyword evidence="2" id="KW-1185">Reference proteome</keyword>
<organism evidence="1 2">
    <name type="scientific">Enterococcus sulfureus ATCC 49903</name>
    <dbReference type="NCBI Taxonomy" id="1140003"/>
    <lineage>
        <taxon>Bacteria</taxon>
        <taxon>Bacillati</taxon>
        <taxon>Bacillota</taxon>
        <taxon>Bacilli</taxon>
        <taxon>Lactobacillales</taxon>
        <taxon>Enterococcaceae</taxon>
        <taxon>Enterococcus</taxon>
    </lineage>
</organism>
<protein>
    <submittedName>
        <fullName evidence="1">Uncharacterized protein</fullName>
    </submittedName>
</protein>
<dbReference type="Proteomes" id="UP000015961">
    <property type="component" value="Unassembled WGS sequence"/>
</dbReference>
<dbReference type="OrthoDB" id="2389779at2"/>
<name>S0PG31_9ENTE</name>
<accession>S0PG31</accession>
<dbReference type="AlphaFoldDB" id="S0PG31"/>
<proteinExistence type="predicted"/>
<dbReference type="InterPro" id="IPR010434">
    <property type="entry name" value="DUF1033"/>
</dbReference>
<dbReference type="STRING" id="1140003.OMY_00422"/>
<dbReference type="Pfam" id="PF06279">
    <property type="entry name" value="DUF1033"/>
    <property type="match status" value="1"/>
</dbReference>
<dbReference type="RefSeq" id="WP_016184913.1">
    <property type="nucleotide sequence ID" value="NZ_ASWO01000001.1"/>
</dbReference>
<comment type="caution">
    <text evidence="1">The sequence shown here is derived from an EMBL/GenBank/DDBJ whole genome shotgun (WGS) entry which is preliminary data.</text>
</comment>
<dbReference type="PATRIC" id="fig|1140003.3.peg.417"/>
<sequence length="120" mass="14570">MYQVVVMYGDNEPWWFFEDWRQDIKSEYSFDTLEAAQTYYKEQWQKLQEEYSNINARPNYLCAFWNEGDERWCEECDDDLQQYLGIALLQEYQPVTVESGREFYEATNSSGKAKRCQRSF</sequence>
<reference evidence="1 2" key="1">
    <citation type="submission" date="2013-03" db="EMBL/GenBank/DDBJ databases">
        <title>The Genome Sequence of Enterococcus sulfureus ATCC_49903 (PacBio/Illumina hybrid assembly).</title>
        <authorList>
            <consortium name="The Broad Institute Genomics Platform"/>
            <consortium name="The Broad Institute Genome Sequencing Center for Infectious Disease"/>
            <person name="Earl A."/>
            <person name="Russ C."/>
            <person name="Gilmore M."/>
            <person name="Surin D."/>
            <person name="Walker B."/>
            <person name="Young S."/>
            <person name="Zeng Q."/>
            <person name="Gargeya S."/>
            <person name="Fitzgerald M."/>
            <person name="Haas B."/>
            <person name="Abouelleil A."/>
            <person name="Allen A.W."/>
            <person name="Alvarado L."/>
            <person name="Arachchi H.M."/>
            <person name="Berlin A.M."/>
            <person name="Chapman S.B."/>
            <person name="Gainer-Dewar J."/>
            <person name="Goldberg J."/>
            <person name="Griggs A."/>
            <person name="Gujja S."/>
            <person name="Hansen M."/>
            <person name="Howarth C."/>
            <person name="Imamovic A."/>
            <person name="Ireland A."/>
            <person name="Larimer J."/>
            <person name="McCowan C."/>
            <person name="Murphy C."/>
            <person name="Pearson M."/>
            <person name="Poon T.W."/>
            <person name="Priest M."/>
            <person name="Roberts A."/>
            <person name="Saif S."/>
            <person name="Shea T."/>
            <person name="Sisk P."/>
            <person name="Sykes S."/>
            <person name="Wortman J."/>
            <person name="Nusbaum C."/>
            <person name="Birren B."/>
        </authorList>
    </citation>
    <scope>NUCLEOTIDE SEQUENCE [LARGE SCALE GENOMIC DNA]</scope>
    <source>
        <strain evidence="1 2">ATCC 49903</strain>
    </source>
</reference>
<evidence type="ECO:0000313" key="1">
    <source>
        <dbReference type="EMBL" id="EOT87361.1"/>
    </source>
</evidence>
<dbReference type="eggNOG" id="COG4699">
    <property type="taxonomic scope" value="Bacteria"/>
</dbReference>
<gene>
    <name evidence="1" type="ORF">I573_00417</name>
</gene>
<evidence type="ECO:0000313" key="2">
    <source>
        <dbReference type="Proteomes" id="UP000015961"/>
    </source>
</evidence>